<keyword evidence="2 7" id="KW-0408">Iron</keyword>
<name>A0ABT6Y4I9_9BACT</name>
<reference evidence="9 10" key="1">
    <citation type="submission" date="2023-05" db="EMBL/GenBank/DDBJ databases">
        <title>Novel species of genus Flectobacillus isolated from stream in China.</title>
        <authorList>
            <person name="Lu H."/>
        </authorList>
    </citation>
    <scope>NUCLEOTIDE SEQUENCE [LARGE SCALE GENOMIC DNA]</scope>
    <source>
        <strain evidence="9 10">KCTC 42575</strain>
    </source>
</reference>
<keyword evidence="7" id="KW-0479">Metal-binding</keyword>
<dbReference type="CDD" id="cd03411">
    <property type="entry name" value="Ferrochelatase_N"/>
    <property type="match status" value="1"/>
</dbReference>
<evidence type="ECO:0000256" key="3">
    <source>
        <dbReference type="ARBA" id="ARBA00023133"/>
    </source>
</evidence>
<dbReference type="PANTHER" id="PTHR11108:SF1">
    <property type="entry name" value="FERROCHELATASE, MITOCHONDRIAL"/>
    <property type="match status" value="1"/>
</dbReference>
<dbReference type="HAMAP" id="MF_00323">
    <property type="entry name" value="Ferrochelatase"/>
    <property type="match status" value="1"/>
</dbReference>
<accession>A0ABT6Y4I9</accession>
<dbReference type="NCBIfam" id="TIGR00109">
    <property type="entry name" value="hemH"/>
    <property type="match status" value="1"/>
</dbReference>
<evidence type="ECO:0000256" key="5">
    <source>
        <dbReference type="ARBA" id="ARBA00023244"/>
    </source>
</evidence>
<keyword evidence="5 7" id="KW-0627">Porphyrin biosynthesis</keyword>
<dbReference type="EMBL" id="JASHIF010000003">
    <property type="protein sequence ID" value="MDI9858479.1"/>
    <property type="molecule type" value="Genomic_DNA"/>
</dbReference>
<feature type="binding site" evidence="7">
    <location>
        <position position="312"/>
    </location>
    <ligand>
        <name>Fe(2+)</name>
        <dbReference type="ChEBI" id="CHEBI:29033"/>
    </ligand>
</feature>
<comment type="pathway">
    <text evidence="7">Porphyrin-containing compound metabolism; protoheme biosynthesis; protoheme from protoporphyrin-IX: step 1/1.</text>
</comment>
<organism evidence="9 10">
    <name type="scientific">Flectobacillus roseus</name>
    <dbReference type="NCBI Taxonomy" id="502259"/>
    <lineage>
        <taxon>Bacteria</taxon>
        <taxon>Pseudomonadati</taxon>
        <taxon>Bacteroidota</taxon>
        <taxon>Cytophagia</taxon>
        <taxon>Cytophagales</taxon>
        <taxon>Flectobacillaceae</taxon>
        <taxon>Flectobacillus</taxon>
    </lineage>
</organism>
<keyword evidence="4 7" id="KW-0456">Lyase</keyword>
<comment type="catalytic activity">
    <reaction evidence="7">
        <text>heme b + 2 H(+) = protoporphyrin IX + Fe(2+)</text>
        <dbReference type="Rhea" id="RHEA:22584"/>
        <dbReference type="ChEBI" id="CHEBI:15378"/>
        <dbReference type="ChEBI" id="CHEBI:29033"/>
        <dbReference type="ChEBI" id="CHEBI:57306"/>
        <dbReference type="ChEBI" id="CHEBI:60344"/>
        <dbReference type="EC" id="4.98.1.1"/>
    </reaction>
</comment>
<dbReference type="EC" id="4.98.1.1" evidence="7"/>
<proteinExistence type="inferred from homology"/>
<evidence type="ECO:0000256" key="7">
    <source>
        <dbReference type="HAMAP-Rule" id="MF_00323"/>
    </source>
</evidence>
<gene>
    <name evidence="7 9" type="primary">hemH</name>
    <name evidence="9" type="ORF">QM524_04600</name>
</gene>
<dbReference type="Pfam" id="PF00762">
    <property type="entry name" value="Ferrochelatase"/>
    <property type="match status" value="1"/>
</dbReference>
<dbReference type="InterPro" id="IPR001015">
    <property type="entry name" value="Ferrochelatase"/>
</dbReference>
<dbReference type="SUPFAM" id="SSF53800">
    <property type="entry name" value="Chelatase"/>
    <property type="match status" value="1"/>
</dbReference>
<comment type="catalytic activity">
    <reaction evidence="6">
        <text>Fe-coproporphyrin III + 2 H(+) = coproporphyrin III + Fe(2+)</text>
        <dbReference type="Rhea" id="RHEA:49572"/>
        <dbReference type="ChEBI" id="CHEBI:15378"/>
        <dbReference type="ChEBI" id="CHEBI:29033"/>
        <dbReference type="ChEBI" id="CHEBI:68438"/>
        <dbReference type="ChEBI" id="CHEBI:131725"/>
        <dbReference type="EC" id="4.99.1.9"/>
    </reaction>
    <physiologicalReaction direction="right-to-left" evidence="6">
        <dbReference type="Rhea" id="RHEA:49574"/>
    </physiologicalReaction>
</comment>
<dbReference type="InterPro" id="IPR033644">
    <property type="entry name" value="Ferrochelatase_C"/>
</dbReference>
<protein>
    <recommendedName>
        <fullName evidence="7">Ferrochelatase</fullName>
        <ecNumber evidence="7">4.98.1.1</ecNumber>
    </recommendedName>
    <alternativeName>
        <fullName evidence="7">Heme synthase</fullName>
    </alternativeName>
    <alternativeName>
        <fullName evidence="7">Protoheme ferro-lyase</fullName>
    </alternativeName>
</protein>
<keyword evidence="7" id="KW-0963">Cytoplasm</keyword>
<evidence type="ECO:0000256" key="6">
    <source>
        <dbReference type="ARBA" id="ARBA00024536"/>
    </source>
</evidence>
<comment type="subcellular location">
    <subcellularLocation>
        <location evidence="7">Cytoplasm</location>
    </subcellularLocation>
</comment>
<dbReference type="Gene3D" id="3.40.50.1400">
    <property type="match status" value="2"/>
</dbReference>
<feature type="binding site" evidence="7">
    <location>
        <position position="210"/>
    </location>
    <ligand>
        <name>Fe(2+)</name>
        <dbReference type="ChEBI" id="CHEBI:29033"/>
    </ligand>
</feature>
<evidence type="ECO:0000313" key="9">
    <source>
        <dbReference type="EMBL" id="MDI9858479.1"/>
    </source>
</evidence>
<comment type="function">
    <text evidence="7">Catalyzes the ferrous insertion into protoporphyrin IX.</text>
</comment>
<keyword evidence="10" id="KW-1185">Reference proteome</keyword>
<evidence type="ECO:0000256" key="1">
    <source>
        <dbReference type="ARBA" id="ARBA00007718"/>
    </source>
</evidence>
<dbReference type="CDD" id="cd00419">
    <property type="entry name" value="Ferrochelatase_C"/>
    <property type="match status" value="1"/>
</dbReference>
<comment type="caution">
    <text evidence="9">The sequence shown here is derived from an EMBL/GenBank/DDBJ whole genome shotgun (WGS) entry which is preliminary data.</text>
</comment>
<dbReference type="RefSeq" id="WP_283343679.1">
    <property type="nucleotide sequence ID" value="NZ_JASHIF010000003.1"/>
</dbReference>
<evidence type="ECO:0000256" key="8">
    <source>
        <dbReference type="RuleBase" id="RU004185"/>
    </source>
</evidence>
<dbReference type="InterPro" id="IPR033659">
    <property type="entry name" value="Ferrochelatase_N"/>
</dbReference>
<evidence type="ECO:0000256" key="2">
    <source>
        <dbReference type="ARBA" id="ARBA00023004"/>
    </source>
</evidence>
<keyword evidence="3 7" id="KW-0350">Heme biosynthesis</keyword>
<evidence type="ECO:0000256" key="4">
    <source>
        <dbReference type="ARBA" id="ARBA00023239"/>
    </source>
</evidence>
<sequence>MEIVKTQNTQASVTTSHNKMKTGVLIVNLGTPDSPNTPDVRKYLREFLMDGRVIDIPVAFRWMLVNLIIAPFRSPKSAKTYKELWEDRGSPLKFYGEDVEAMLQKELGEEFEVKLAMRYQSPSLDVVLEQFRNSGYQKIIVIPFFPQYASATTGSVYEKVMKIVSQWQIIPEIKFVNTYYDHPKFIEHFTTAARNYMASHEYDYFIFSYHGVPERQIRKGDCTGKTCNFGSCCDTIHSFNQYCYRAQCHETTRLMVKELGLKEGTYLTTFQSRLGRDPWIQPYTEDTIKKLAKEGKKSVLAFSPAFVSDCLETTIEVGEEYKEVFEELGGEHWQLVESLNNSPIWVELLKDLVTKNS</sequence>
<comment type="similarity">
    <text evidence="1 7 8">Belongs to the ferrochelatase family.</text>
</comment>
<evidence type="ECO:0000313" key="10">
    <source>
        <dbReference type="Proteomes" id="UP001236507"/>
    </source>
</evidence>
<dbReference type="Proteomes" id="UP001236507">
    <property type="component" value="Unassembled WGS sequence"/>
</dbReference>
<dbReference type="PANTHER" id="PTHR11108">
    <property type="entry name" value="FERROCHELATASE"/>
    <property type="match status" value="1"/>
</dbReference>